<dbReference type="InterPro" id="IPR001279">
    <property type="entry name" value="Metallo-B-lactamas"/>
</dbReference>
<dbReference type="KEGG" id="vpy:HZI73_02990"/>
<keyword evidence="3" id="KW-1185">Reference proteome</keyword>
<name>A0A8J8SFJ3_9FIRM</name>
<feature type="domain" description="Metallo-beta-lactamase" evidence="1">
    <location>
        <begin position="9"/>
        <end position="196"/>
    </location>
</feature>
<organism evidence="2 3">
    <name type="scientific">Vallitalea pronyensis</name>
    <dbReference type="NCBI Taxonomy" id="1348613"/>
    <lineage>
        <taxon>Bacteria</taxon>
        <taxon>Bacillati</taxon>
        <taxon>Bacillota</taxon>
        <taxon>Clostridia</taxon>
        <taxon>Lachnospirales</taxon>
        <taxon>Vallitaleaceae</taxon>
        <taxon>Vallitalea</taxon>
    </lineage>
</organism>
<accession>A0A8J8SFJ3</accession>
<dbReference type="InterPro" id="IPR036866">
    <property type="entry name" value="RibonucZ/Hydroxyglut_hydro"/>
</dbReference>
<dbReference type="Gene3D" id="3.60.15.10">
    <property type="entry name" value="Ribonuclease Z/Hydroxyacylglutathione hydrolase-like"/>
    <property type="match status" value="1"/>
</dbReference>
<proteinExistence type="predicted"/>
<evidence type="ECO:0000313" key="3">
    <source>
        <dbReference type="Proteomes" id="UP000683246"/>
    </source>
</evidence>
<dbReference type="RefSeq" id="WP_212696779.1">
    <property type="nucleotide sequence ID" value="NZ_CP058649.1"/>
</dbReference>
<dbReference type="CDD" id="cd06262">
    <property type="entry name" value="metallo-hydrolase-like_MBL-fold"/>
    <property type="match status" value="1"/>
</dbReference>
<dbReference type="SUPFAM" id="SSF56281">
    <property type="entry name" value="Metallo-hydrolase/oxidoreductase"/>
    <property type="match status" value="1"/>
</dbReference>
<evidence type="ECO:0000313" key="2">
    <source>
        <dbReference type="EMBL" id="QUI21313.1"/>
    </source>
</evidence>
<protein>
    <submittedName>
        <fullName evidence="2">MBL fold metallo-hydrolase</fullName>
    </submittedName>
</protein>
<dbReference type="PANTHER" id="PTHR43546">
    <property type="entry name" value="UPF0173 METAL-DEPENDENT HYDROLASE MJ1163-RELATED"/>
    <property type="match status" value="1"/>
</dbReference>
<sequence>MNGKLRWLGLSFVEFTTADGKVIYFDPWVKSKGNPSCLLEIDDIKSADLVLVSHDHEDHIGSASDLCKNTGAILGGPTETMWRLMDEGLPKELVSNSGSGYLVGGGIEMDWVKVVATPAHHTSNTSCAIGHIVIAADGTTLYHTGDTSLTAEMAIYAHLYPLDIVLLPIGGGGTMDALQAAEAVRLMNPKKVMPMHFEWNPEPLKALEEFIGLCTMKAPQVEIIRPISSQYIDL</sequence>
<dbReference type="Proteomes" id="UP000683246">
    <property type="component" value="Chromosome"/>
</dbReference>
<dbReference type="Pfam" id="PF13483">
    <property type="entry name" value="Lactamase_B_3"/>
    <property type="match status" value="1"/>
</dbReference>
<dbReference type="EMBL" id="CP058649">
    <property type="protein sequence ID" value="QUI21313.1"/>
    <property type="molecule type" value="Genomic_DNA"/>
</dbReference>
<gene>
    <name evidence="2" type="ORF">HZI73_02990</name>
</gene>
<reference evidence="2" key="1">
    <citation type="submission" date="2020-07" db="EMBL/GenBank/DDBJ databases">
        <title>Vallitalea pronyensis genome.</title>
        <authorList>
            <person name="Postec A."/>
        </authorList>
    </citation>
    <scope>NUCLEOTIDE SEQUENCE</scope>
    <source>
        <strain evidence="2">FatNI3</strain>
    </source>
</reference>
<dbReference type="AlphaFoldDB" id="A0A8J8SFJ3"/>
<dbReference type="SMART" id="SM00849">
    <property type="entry name" value="Lactamase_B"/>
    <property type="match status" value="1"/>
</dbReference>
<dbReference type="PANTHER" id="PTHR43546:SF3">
    <property type="entry name" value="UPF0173 METAL-DEPENDENT HYDROLASE MJ1163"/>
    <property type="match status" value="1"/>
</dbReference>
<evidence type="ECO:0000259" key="1">
    <source>
        <dbReference type="SMART" id="SM00849"/>
    </source>
</evidence>
<dbReference type="InterPro" id="IPR050114">
    <property type="entry name" value="UPF0173_UPF0282_UlaG_hydrolase"/>
</dbReference>